<proteinExistence type="predicted"/>
<evidence type="ECO:0000256" key="1">
    <source>
        <dbReference type="SAM" id="MobiDB-lite"/>
    </source>
</evidence>
<keyword evidence="4" id="KW-1185">Reference proteome</keyword>
<evidence type="ECO:0000259" key="2">
    <source>
        <dbReference type="Pfam" id="PF04909"/>
    </source>
</evidence>
<feature type="domain" description="Amidohydrolase-related" evidence="2">
    <location>
        <begin position="49"/>
        <end position="212"/>
    </location>
</feature>
<dbReference type="SUPFAM" id="SSF51556">
    <property type="entry name" value="Metallo-dependent hydrolases"/>
    <property type="match status" value="1"/>
</dbReference>
<gene>
    <name evidence="3" type="ORF">PAN31108_02700</name>
</gene>
<dbReference type="InterPro" id="IPR006680">
    <property type="entry name" value="Amidohydro-rel"/>
</dbReference>
<dbReference type="Proteomes" id="UP000406256">
    <property type="component" value="Unassembled WGS sequence"/>
</dbReference>
<dbReference type="OrthoDB" id="3982782at2"/>
<feature type="region of interest" description="Disordered" evidence="1">
    <location>
        <begin position="1"/>
        <end position="41"/>
    </location>
</feature>
<organism evidence="3 4">
    <name type="scientific">Pandoraea anhela</name>
    <dbReference type="NCBI Taxonomy" id="2508295"/>
    <lineage>
        <taxon>Bacteria</taxon>
        <taxon>Pseudomonadati</taxon>
        <taxon>Pseudomonadota</taxon>
        <taxon>Betaproteobacteria</taxon>
        <taxon>Burkholderiales</taxon>
        <taxon>Burkholderiaceae</taxon>
        <taxon>Pandoraea</taxon>
    </lineage>
</organism>
<evidence type="ECO:0000313" key="4">
    <source>
        <dbReference type="Proteomes" id="UP000406256"/>
    </source>
</evidence>
<protein>
    <recommendedName>
        <fullName evidence="2">Amidohydrolase-related domain-containing protein</fullName>
    </recommendedName>
</protein>
<dbReference type="EMBL" id="CABPSB010000008">
    <property type="protein sequence ID" value="VVE12516.1"/>
    <property type="molecule type" value="Genomic_DNA"/>
</dbReference>
<name>A0A5E4VL60_9BURK</name>
<accession>A0A5E4VL60</accession>
<evidence type="ECO:0000313" key="3">
    <source>
        <dbReference type="EMBL" id="VVE12516.1"/>
    </source>
</evidence>
<reference evidence="3 4" key="1">
    <citation type="submission" date="2019-08" db="EMBL/GenBank/DDBJ databases">
        <authorList>
            <person name="Peeters C."/>
        </authorList>
    </citation>
    <scope>NUCLEOTIDE SEQUENCE [LARGE SCALE GENOMIC DNA]</scope>
    <source>
        <strain evidence="3 4">LMG 31108</strain>
    </source>
</reference>
<dbReference type="RefSeq" id="WP_150669362.1">
    <property type="nucleotide sequence ID" value="NZ_CABPSB010000008.1"/>
</dbReference>
<dbReference type="Pfam" id="PF04909">
    <property type="entry name" value="Amidohydro_2"/>
    <property type="match status" value="1"/>
</dbReference>
<dbReference type="Gene3D" id="3.20.20.140">
    <property type="entry name" value="Metal-dependent hydrolases"/>
    <property type="match status" value="1"/>
</dbReference>
<dbReference type="GO" id="GO:0016787">
    <property type="term" value="F:hydrolase activity"/>
    <property type="evidence" value="ECO:0007669"/>
    <property type="project" value="InterPro"/>
</dbReference>
<dbReference type="AlphaFoldDB" id="A0A5E4VL60"/>
<feature type="compositionally biased region" description="Polar residues" evidence="1">
    <location>
        <begin position="1"/>
        <end position="38"/>
    </location>
</feature>
<dbReference type="InterPro" id="IPR032466">
    <property type="entry name" value="Metal_Hydrolase"/>
</dbReference>
<sequence>MTKTALSTRGTSLATPSHDTGSTSASTPHSQPQAPATQNRGNGLNGLVNLLEMAGVVGMPVVLHCDIDNLHAQIADAQHEHLPERLPENFEGLVQLFSNPRLKDTNIIWAHGGGLGRFVQQGPKHLELLEGVLKQCPNLFLDISWSEVAKQVNNPETKAAWVKFLENNSTRICFGSDTLAPANVEKWNETKKMYTEVLAQLSPQAKENILNHTYENVISGARDKVRDFEEKVLTPEFYQKHLINPNAEQPLSAATVRAEAQAARAA</sequence>